<evidence type="ECO:0000313" key="3">
    <source>
        <dbReference type="Proteomes" id="UP000197277"/>
    </source>
</evidence>
<accession>A0A246FQB7</accession>
<dbReference type="Pfam" id="PF03009">
    <property type="entry name" value="GDPD"/>
    <property type="match status" value="1"/>
</dbReference>
<protein>
    <recommendedName>
        <fullName evidence="1">GP-PDE domain-containing protein</fullName>
    </recommendedName>
</protein>
<dbReference type="EMBL" id="NIRR01000006">
    <property type="protein sequence ID" value="OWP63974.1"/>
    <property type="molecule type" value="Genomic_DNA"/>
</dbReference>
<evidence type="ECO:0000313" key="2">
    <source>
        <dbReference type="EMBL" id="OWP63974.1"/>
    </source>
</evidence>
<organism evidence="2 3">
    <name type="scientific">Hymenobacter amundsenii</name>
    <dbReference type="NCBI Taxonomy" id="2006685"/>
    <lineage>
        <taxon>Bacteria</taxon>
        <taxon>Pseudomonadati</taxon>
        <taxon>Bacteroidota</taxon>
        <taxon>Cytophagia</taxon>
        <taxon>Cytophagales</taxon>
        <taxon>Hymenobacteraceae</taxon>
        <taxon>Hymenobacter</taxon>
    </lineage>
</organism>
<sequence length="321" mass="35501">MNSSLLYRLACRAGWRWPLLFVWLLASPGQGRAQPAPAGKLRVLIRPRPPVPAAAAPLVIGHAGSGFLTLFRPFNPLPPSSGRSIRRALAHGADGVEVDVRLSQDSIPVLYHDPRLESMTTGTGCVSQLSAAALTQLAYQVRWPYNWFQHERPQTFESLLAYLRESPVYPYLHLDLHEDDPCAPNDLARRRALARRLVALLARYQAPPERVTIITGSPATLRYLHQLLPAVGLGLEVGNDYAASVAELHQLPEVGSVVLHKDDITPERTAELHALGREVVVFGGRSARAVGRVVAAQPDAYEVDNLRQLRTTLRRRRKMAN</sequence>
<proteinExistence type="predicted"/>
<dbReference type="InterPro" id="IPR030395">
    <property type="entry name" value="GP_PDE_dom"/>
</dbReference>
<reference evidence="2 3" key="1">
    <citation type="submission" date="2017-06" db="EMBL/GenBank/DDBJ databases">
        <title>Hymenobacter amundsenii sp. nov. isolated from regoliths in Antarctica.</title>
        <authorList>
            <person name="Sedlacek I."/>
            <person name="Kralova S."/>
            <person name="Pantucek R."/>
            <person name="Svec P."/>
            <person name="Holochova P."/>
            <person name="Stankova E."/>
            <person name="Vrbovska V."/>
            <person name="Busse H.-J."/>
        </authorList>
    </citation>
    <scope>NUCLEOTIDE SEQUENCE [LARGE SCALE GENOMIC DNA]</scope>
    <source>
        <strain evidence="2 3">CCM 8682</strain>
    </source>
</reference>
<dbReference type="PANTHER" id="PTHR46211">
    <property type="entry name" value="GLYCEROPHOSPHORYL DIESTER PHOSPHODIESTERASE"/>
    <property type="match status" value="1"/>
</dbReference>
<dbReference type="AlphaFoldDB" id="A0A246FQB7"/>
<dbReference type="InterPro" id="IPR017946">
    <property type="entry name" value="PLC-like_Pdiesterase_TIM-brl"/>
</dbReference>
<name>A0A246FQB7_9BACT</name>
<dbReference type="PROSITE" id="PS51704">
    <property type="entry name" value="GP_PDE"/>
    <property type="match status" value="1"/>
</dbReference>
<dbReference type="PANTHER" id="PTHR46211:SF1">
    <property type="entry name" value="GLYCEROPHOSPHODIESTER PHOSPHODIESTERASE, CYTOPLASMIC"/>
    <property type="match status" value="1"/>
</dbReference>
<dbReference type="PROSITE" id="PS50007">
    <property type="entry name" value="PIPLC_X_DOMAIN"/>
    <property type="match status" value="1"/>
</dbReference>
<dbReference type="GO" id="GO:0008081">
    <property type="term" value="F:phosphoric diester hydrolase activity"/>
    <property type="evidence" value="ECO:0007669"/>
    <property type="project" value="InterPro"/>
</dbReference>
<dbReference type="Gene3D" id="3.20.20.190">
    <property type="entry name" value="Phosphatidylinositol (PI) phosphodiesterase"/>
    <property type="match status" value="1"/>
</dbReference>
<dbReference type="GO" id="GO:0006629">
    <property type="term" value="P:lipid metabolic process"/>
    <property type="evidence" value="ECO:0007669"/>
    <property type="project" value="InterPro"/>
</dbReference>
<evidence type="ECO:0000259" key="1">
    <source>
        <dbReference type="PROSITE" id="PS51704"/>
    </source>
</evidence>
<dbReference type="OrthoDB" id="384721at2"/>
<dbReference type="SUPFAM" id="SSF51695">
    <property type="entry name" value="PLC-like phosphodiesterases"/>
    <property type="match status" value="1"/>
</dbReference>
<dbReference type="Proteomes" id="UP000197277">
    <property type="component" value="Unassembled WGS sequence"/>
</dbReference>
<feature type="domain" description="GP-PDE" evidence="1">
    <location>
        <begin position="57"/>
        <end position="318"/>
    </location>
</feature>
<comment type="caution">
    <text evidence="2">The sequence shown here is derived from an EMBL/GenBank/DDBJ whole genome shotgun (WGS) entry which is preliminary data.</text>
</comment>
<keyword evidence="3" id="KW-1185">Reference proteome</keyword>
<dbReference type="RefSeq" id="WP_088463505.1">
    <property type="nucleotide sequence ID" value="NZ_NIRR01000006.1"/>
</dbReference>
<gene>
    <name evidence="2" type="ORF">CDA63_05775</name>
</gene>